<keyword evidence="5" id="KW-0378">Hydrolase</keyword>
<proteinExistence type="predicted"/>
<organism evidence="9 10">
    <name type="scientific">Mediterraneibacter gnavus</name>
    <name type="common">Ruminococcus gnavus</name>
    <dbReference type="NCBI Taxonomy" id="33038"/>
    <lineage>
        <taxon>Bacteria</taxon>
        <taxon>Bacillati</taxon>
        <taxon>Bacillota</taxon>
        <taxon>Clostridia</taxon>
        <taxon>Lachnospirales</taxon>
        <taxon>Lachnospiraceae</taxon>
        <taxon>Mediterraneibacter</taxon>
    </lineage>
</organism>
<dbReference type="AlphaFoldDB" id="A0AAW6DDV1"/>
<evidence type="ECO:0000256" key="8">
    <source>
        <dbReference type="SAM" id="Phobius"/>
    </source>
</evidence>
<evidence type="ECO:0000256" key="6">
    <source>
        <dbReference type="ARBA" id="ARBA00022989"/>
    </source>
</evidence>
<dbReference type="EMBL" id="JAQMLA010000012">
    <property type="protein sequence ID" value="MDB8686194.1"/>
    <property type="molecule type" value="Genomic_DNA"/>
</dbReference>
<evidence type="ECO:0000256" key="5">
    <source>
        <dbReference type="ARBA" id="ARBA00022801"/>
    </source>
</evidence>
<accession>A0AAW6DDV1</accession>
<keyword evidence="4 8" id="KW-0812">Transmembrane</keyword>
<feature type="transmembrane region" description="Helical" evidence="8">
    <location>
        <begin position="105"/>
        <end position="124"/>
    </location>
</feature>
<dbReference type="GO" id="GO:0009372">
    <property type="term" value="P:quorum sensing"/>
    <property type="evidence" value="ECO:0007669"/>
    <property type="project" value="UniProtKB-KW"/>
</dbReference>
<keyword evidence="2" id="KW-0673">Quorum sensing</keyword>
<feature type="transmembrane region" description="Helical" evidence="8">
    <location>
        <begin position="145"/>
        <end position="164"/>
    </location>
</feature>
<dbReference type="Proteomes" id="UP001212160">
    <property type="component" value="Unassembled WGS sequence"/>
</dbReference>
<feature type="transmembrane region" description="Helical" evidence="8">
    <location>
        <begin position="170"/>
        <end position="189"/>
    </location>
</feature>
<keyword evidence="7 8" id="KW-0472">Membrane</keyword>
<evidence type="ECO:0000313" key="9">
    <source>
        <dbReference type="EMBL" id="MDB8686194.1"/>
    </source>
</evidence>
<name>A0AAW6DDV1_MEDGN</name>
<evidence type="ECO:0000256" key="7">
    <source>
        <dbReference type="ARBA" id="ARBA00023136"/>
    </source>
</evidence>
<dbReference type="Pfam" id="PF04647">
    <property type="entry name" value="AgrB"/>
    <property type="match status" value="1"/>
</dbReference>
<dbReference type="GO" id="GO:0016020">
    <property type="term" value="C:membrane"/>
    <property type="evidence" value="ECO:0007669"/>
    <property type="project" value="InterPro"/>
</dbReference>
<keyword evidence="1" id="KW-1003">Cell membrane</keyword>
<protein>
    <submittedName>
        <fullName evidence="9">Accessory gene regulator B family protein</fullName>
    </submittedName>
</protein>
<dbReference type="GO" id="GO:0006508">
    <property type="term" value="P:proteolysis"/>
    <property type="evidence" value="ECO:0007669"/>
    <property type="project" value="UniProtKB-KW"/>
</dbReference>
<evidence type="ECO:0000256" key="3">
    <source>
        <dbReference type="ARBA" id="ARBA00022670"/>
    </source>
</evidence>
<gene>
    <name evidence="9" type="ORF">PNW85_05850</name>
</gene>
<sequence length="198" mass="22609">MQKKVVDWLYNLQSRWGILKEEERSLYEYAYRLLLSRILIYSIIIVLGSITGNWLGMFSFLLPFVFLRQYVGGIHLRKSISCICVSSFLVFICGEYLAIDSMMGIAFRITWFVSIVIILLLAPVDTGSKRLDKVERKIYGKRARTLLTIEFVLAFCFETIGISIVAKGIAVAHIILASSLVLGTVKNFFTYKLEKTNI</sequence>
<dbReference type="RefSeq" id="WP_272107670.1">
    <property type="nucleotide sequence ID" value="NZ_JAQMLA010000012.1"/>
</dbReference>
<evidence type="ECO:0000256" key="1">
    <source>
        <dbReference type="ARBA" id="ARBA00022475"/>
    </source>
</evidence>
<evidence type="ECO:0000256" key="4">
    <source>
        <dbReference type="ARBA" id="ARBA00022692"/>
    </source>
</evidence>
<keyword evidence="6 8" id="KW-1133">Transmembrane helix</keyword>
<comment type="caution">
    <text evidence="9">The sequence shown here is derived from an EMBL/GenBank/DDBJ whole genome shotgun (WGS) entry which is preliminary data.</text>
</comment>
<feature type="transmembrane region" description="Helical" evidence="8">
    <location>
        <begin position="79"/>
        <end position="99"/>
    </location>
</feature>
<reference evidence="9" key="1">
    <citation type="submission" date="2023-01" db="EMBL/GenBank/DDBJ databases">
        <title>Human gut microbiome strain richness.</title>
        <authorList>
            <person name="Chen-Liaw A."/>
        </authorList>
    </citation>
    <scope>NUCLEOTIDE SEQUENCE</scope>
    <source>
        <strain evidence="9">RTP21484st1_H11_RTP21484_190118</strain>
    </source>
</reference>
<feature type="transmembrane region" description="Helical" evidence="8">
    <location>
        <begin position="38"/>
        <end position="67"/>
    </location>
</feature>
<dbReference type="InterPro" id="IPR006741">
    <property type="entry name" value="AgrB"/>
</dbReference>
<evidence type="ECO:0000313" key="10">
    <source>
        <dbReference type="Proteomes" id="UP001212160"/>
    </source>
</evidence>
<dbReference type="GO" id="GO:0008233">
    <property type="term" value="F:peptidase activity"/>
    <property type="evidence" value="ECO:0007669"/>
    <property type="project" value="UniProtKB-KW"/>
</dbReference>
<keyword evidence="3" id="KW-0645">Protease</keyword>
<evidence type="ECO:0000256" key="2">
    <source>
        <dbReference type="ARBA" id="ARBA00022654"/>
    </source>
</evidence>